<evidence type="ECO:0000313" key="2">
    <source>
        <dbReference type="EMBL" id="TCO36097.1"/>
    </source>
</evidence>
<dbReference type="EMBL" id="SLWQ01000014">
    <property type="protein sequence ID" value="TCO36097.1"/>
    <property type="molecule type" value="Genomic_DNA"/>
</dbReference>
<keyword evidence="1" id="KW-0812">Transmembrane</keyword>
<reference evidence="2 3" key="1">
    <citation type="journal article" date="2015" name="Stand. Genomic Sci.">
        <title>Genomic Encyclopedia of Bacterial and Archaeal Type Strains, Phase III: the genomes of soil and plant-associated and newly described type strains.</title>
        <authorList>
            <person name="Whitman W.B."/>
            <person name="Woyke T."/>
            <person name="Klenk H.P."/>
            <person name="Zhou Y."/>
            <person name="Lilburn T.G."/>
            <person name="Beck B.J."/>
            <person name="De Vos P."/>
            <person name="Vandamme P."/>
            <person name="Eisen J.A."/>
            <person name="Garrity G."/>
            <person name="Hugenholtz P."/>
            <person name="Kyrpides N.C."/>
        </authorList>
    </citation>
    <scope>NUCLEOTIDE SEQUENCE [LARGE SCALE GENOMIC DNA]</scope>
    <source>
        <strain evidence="2 3">A3</strain>
    </source>
</reference>
<comment type="caution">
    <text evidence="2">The sequence shown here is derived from an EMBL/GenBank/DDBJ whole genome shotgun (WGS) entry which is preliminary data.</text>
</comment>
<keyword evidence="1" id="KW-0472">Membrane</keyword>
<dbReference type="Proteomes" id="UP000294862">
    <property type="component" value="Unassembled WGS sequence"/>
</dbReference>
<name>A0A4R2HXL2_9GAMM</name>
<accession>A0A4R2HXL2</accession>
<keyword evidence="3" id="KW-1185">Reference proteome</keyword>
<dbReference type="AlphaFoldDB" id="A0A4R2HXL2"/>
<sequence length="320" mass="34901">MPEVHILRTGRPDLEAWMRSRIVRSLAAALIVVAGVIGYFWYQAPPPASPALLPAGATAPVATTNGEAPRPANASRTDAVRTASVLPSSYFDGVRDYAELAKKVAAAGNDADALYAKMIAAGTCDQPEELRDRWFARRKQREVVSPQAEASYRAARAHRLRFCETWDGTSFGEAVGEAVQVDSDSDLVTSQRLTEDEDRERATAMALEIFRTSHSGTAIRNAANYLMSVGADAWTDGKEVVAGSYLAKQSREIQWLAAHMVACDVGGGCGSDGFYAWSDCEMFDMCHPGVSMDEIWRRTNAPDVYEAARRMALLMRRPSG</sequence>
<proteinExistence type="predicted"/>
<gene>
    <name evidence="2" type="ORF">EV148_11418</name>
</gene>
<organism evidence="2 3">
    <name type="scientific">Dokdonella fugitiva</name>
    <dbReference type="NCBI Taxonomy" id="328517"/>
    <lineage>
        <taxon>Bacteria</taxon>
        <taxon>Pseudomonadati</taxon>
        <taxon>Pseudomonadota</taxon>
        <taxon>Gammaproteobacteria</taxon>
        <taxon>Lysobacterales</taxon>
        <taxon>Rhodanobacteraceae</taxon>
        <taxon>Dokdonella</taxon>
    </lineage>
</organism>
<evidence type="ECO:0000313" key="3">
    <source>
        <dbReference type="Proteomes" id="UP000294862"/>
    </source>
</evidence>
<keyword evidence="1" id="KW-1133">Transmembrane helix</keyword>
<evidence type="ECO:0000256" key="1">
    <source>
        <dbReference type="SAM" id="Phobius"/>
    </source>
</evidence>
<protein>
    <submittedName>
        <fullName evidence="2">Uncharacterized protein</fullName>
    </submittedName>
</protein>
<feature type="transmembrane region" description="Helical" evidence="1">
    <location>
        <begin position="21"/>
        <end position="42"/>
    </location>
</feature>